<evidence type="ECO:0000259" key="1">
    <source>
        <dbReference type="Pfam" id="PF13649"/>
    </source>
</evidence>
<organism evidence="2 3">
    <name type="scientific">Lysobacter korlensis</name>
    <dbReference type="NCBI Taxonomy" id="553636"/>
    <lineage>
        <taxon>Bacteria</taxon>
        <taxon>Pseudomonadati</taxon>
        <taxon>Pseudomonadota</taxon>
        <taxon>Gammaproteobacteria</taxon>
        <taxon>Lysobacterales</taxon>
        <taxon>Lysobacteraceae</taxon>
        <taxon>Lysobacter</taxon>
    </lineage>
</organism>
<protein>
    <submittedName>
        <fullName evidence="2">Methyltransferase domain-containing protein</fullName>
    </submittedName>
</protein>
<dbReference type="CDD" id="cd02440">
    <property type="entry name" value="AdoMet_MTases"/>
    <property type="match status" value="1"/>
</dbReference>
<dbReference type="InterPro" id="IPR041698">
    <property type="entry name" value="Methyltransf_25"/>
</dbReference>
<evidence type="ECO:0000313" key="2">
    <source>
        <dbReference type="EMBL" id="MFC0682841.1"/>
    </source>
</evidence>
<comment type="caution">
    <text evidence="2">The sequence shown here is derived from an EMBL/GenBank/DDBJ whole genome shotgun (WGS) entry which is preliminary data.</text>
</comment>
<dbReference type="SUPFAM" id="SSF53335">
    <property type="entry name" value="S-adenosyl-L-methionine-dependent methyltransferases"/>
    <property type="match status" value="1"/>
</dbReference>
<dbReference type="Gene3D" id="3.40.50.150">
    <property type="entry name" value="Vaccinia Virus protein VP39"/>
    <property type="match status" value="1"/>
</dbReference>
<dbReference type="EMBL" id="JBHLTG010000019">
    <property type="protein sequence ID" value="MFC0682841.1"/>
    <property type="molecule type" value="Genomic_DNA"/>
</dbReference>
<keyword evidence="2" id="KW-0808">Transferase</keyword>
<dbReference type="RefSeq" id="WP_386677248.1">
    <property type="nucleotide sequence ID" value="NZ_JBHLTG010000019.1"/>
</dbReference>
<name>A0ABV6S0S5_9GAMM</name>
<feature type="domain" description="Methyltransferase" evidence="1">
    <location>
        <begin position="347"/>
        <end position="399"/>
    </location>
</feature>
<gene>
    <name evidence="2" type="ORF">ACFFGH_33840</name>
</gene>
<accession>A0ABV6S0S5</accession>
<dbReference type="InterPro" id="IPR029063">
    <property type="entry name" value="SAM-dependent_MTases_sf"/>
</dbReference>
<dbReference type="InterPro" id="IPR052613">
    <property type="entry name" value="LicD_transferase"/>
</dbReference>
<keyword evidence="3" id="KW-1185">Reference proteome</keyword>
<keyword evidence="2" id="KW-0489">Methyltransferase</keyword>
<dbReference type="PANTHER" id="PTHR13627:SF31">
    <property type="entry name" value="RIBITOL 5-PHOSPHATE TRANSFERASE FKRP"/>
    <property type="match status" value="1"/>
</dbReference>
<proteinExistence type="predicted"/>
<dbReference type="GO" id="GO:0032259">
    <property type="term" value="P:methylation"/>
    <property type="evidence" value="ECO:0007669"/>
    <property type="project" value="UniProtKB-KW"/>
</dbReference>
<dbReference type="PANTHER" id="PTHR13627">
    <property type="entry name" value="FUKUTIN RELATED PROTEIN"/>
    <property type="match status" value="1"/>
</dbReference>
<reference evidence="2 3" key="1">
    <citation type="submission" date="2024-09" db="EMBL/GenBank/DDBJ databases">
        <authorList>
            <person name="Sun Q."/>
            <person name="Mori K."/>
        </authorList>
    </citation>
    <scope>NUCLEOTIDE SEQUENCE [LARGE SCALE GENOMIC DNA]</scope>
    <source>
        <strain evidence="2 3">KCTC 23076</strain>
    </source>
</reference>
<dbReference type="GO" id="GO:0008168">
    <property type="term" value="F:methyltransferase activity"/>
    <property type="evidence" value="ECO:0007669"/>
    <property type="project" value="UniProtKB-KW"/>
</dbReference>
<evidence type="ECO:0000313" key="3">
    <source>
        <dbReference type="Proteomes" id="UP001589896"/>
    </source>
</evidence>
<sequence length="514" mass="55978">MTHLISADTERLTLTGPAFAPGTVLAVLLAGRRVWTFRAPDIGAVGETAALGVPWPPALAERLTGRATVTVQTAGIVVAEAIVQFDASDDEFALTEPGTGVPLVVNKWGRVARSFEGRDPALLDEVFDEVERLMRLVSERAGLDLFVTGGTLLGPVRDGRILPSDDDADLAYLSRHGNPSDVALESFALERLLAEHGYEIVRHSTGHLQLLFPGGTGADRFYLDIFTYFVCNGVFYGTFHARQPADRVTILPLRPLPVHARMLPGPAEPSQLLEAIYGPGWAVPDPAFVFETPPAAARRFFWWLNHFDVDRENWEDRHRAEQQTGPRPGASQLALAAAAELPPGSGVLDLGCGVGADALHLATTGHRVLAADFSRPALAFARSESSLPPDRLRYERVNLNSTRQVVQLRKLAADLDGPLHVFARQIFDALPPLGWDTTLLLMRHVLAAGGTAFLEVEIDGPARLDAWTDYHHVDLDRLHEQLARYGLHPDGPEEVVAGADGTTVARTTVRRIPR</sequence>
<dbReference type="Proteomes" id="UP001589896">
    <property type="component" value="Unassembled WGS sequence"/>
</dbReference>
<dbReference type="Pfam" id="PF13649">
    <property type="entry name" value="Methyltransf_25"/>
    <property type="match status" value="1"/>
</dbReference>